<dbReference type="Proteomes" id="UP000026961">
    <property type="component" value="Chromosome 2"/>
</dbReference>
<dbReference type="EnsemblPlants" id="OGLUM02G19790.1">
    <property type="protein sequence ID" value="OGLUM02G19790.1"/>
    <property type="gene ID" value="OGLUM02G19790"/>
</dbReference>
<evidence type="ECO:0000313" key="4">
    <source>
        <dbReference type="Proteomes" id="UP000026961"/>
    </source>
</evidence>
<name>A0A0D9YTA9_9ORYZ</name>
<dbReference type="PANTHER" id="PTHR23346">
    <property type="entry name" value="TRANSLATIONAL ACTIVATOR GCN1-RELATED"/>
    <property type="match status" value="1"/>
</dbReference>
<evidence type="ECO:0000256" key="2">
    <source>
        <dbReference type="SAM" id="MobiDB-lite"/>
    </source>
</evidence>
<dbReference type="GO" id="GO:0005829">
    <property type="term" value="C:cytosol"/>
    <property type="evidence" value="ECO:0007669"/>
    <property type="project" value="TreeGrafter"/>
</dbReference>
<sequence length="613" mass="67203">MATAEGEAAHGVFAFAAAADSASADDPMTVKMLRDAAADVVSSSTATRIHLFREILPPLLSRGSDSALFVAQLIRFIFRTLPVYDDQASNNAVDDLVQLALRKPTFLGHFAFMLVETMEQNMKFSRPPLLSDVHKMYVEKVRNSMFHVRESPQFFKLILDFAMTSSSLSSEYKHSDEQMRADALVIVGTLIIKSTDPETLTTMLDAITTSLGGSKEELSNTYKRIGMINALAELSTSPAVHQINTVAASISGFLMTCYKDDGKVKVFLSMLDALIQMDLSIVLPAIDSFTSTTQRLDGIYTLFAVSRILAVDTDASLPTICYAIYDACGQVDLFTLICQNELSSNSALSLSELSDEDCLVAVDLLLIHLACHPHREVRKLAYVATEKILAITAVLGQDLLLLFNNWLSLIGNRTLTLEQRSTAANLCPTPIPSTGVLVRFLFLIAPYAVGHNPRSYSQLILCSHHPCISNSRPAAVWKRLQRVLKHQQIVFINLIATNMSAIFMELLRQDDFLTCDEYALEARLHSLRTVAAILPNNGLPEFEGGNNLQQARSAEPSEAANAPPTVSVPAGSNATHPVTPVPQPPAPAADQLQDMIPMQKEVSKFVCSYFFID</sequence>
<dbReference type="Gramene" id="OGLUM02G19790.1">
    <property type="protein sequence ID" value="OGLUM02G19790.1"/>
    <property type="gene ID" value="OGLUM02G19790"/>
</dbReference>
<dbReference type="eggNOG" id="KOG1242">
    <property type="taxonomic scope" value="Eukaryota"/>
</dbReference>
<dbReference type="STRING" id="40148.A0A0D9YTA9"/>
<feature type="region of interest" description="Disordered" evidence="2">
    <location>
        <begin position="544"/>
        <end position="589"/>
    </location>
</feature>
<dbReference type="AlphaFoldDB" id="A0A0D9YTA9"/>
<keyword evidence="1" id="KW-0677">Repeat</keyword>
<keyword evidence="4" id="KW-1185">Reference proteome</keyword>
<dbReference type="GO" id="GO:0034198">
    <property type="term" value="P:cellular response to amino acid starvation"/>
    <property type="evidence" value="ECO:0007669"/>
    <property type="project" value="TreeGrafter"/>
</dbReference>
<protein>
    <submittedName>
        <fullName evidence="3">Uncharacterized protein</fullName>
    </submittedName>
</protein>
<proteinExistence type="predicted"/>
<dbReference type="GO" id="GO:0006417">
    <property type="term" value="P:regulation of translation"/>
    <property type="evidence" value="ECO:0007669"/>
    <property type="project" value="TreeGrafter"/>
</dbReference>
<reference evidence="3" key="2">
    <citation type="submission" date="2018-05" db="EMBL/GenBank/DDBJ databases">
        <title>OgluRS3 (Oryza glumaepatula Reference Sequence Version 3).</title>
        <authorList>
            <person name="Zhang J."/>
            <person name="Kudrna D."/>
            <person name="Lee S."/>
            <person name="Talag J."/>
            <person name="Welchert J."/>
            <person name="Wing R.A."/>
        </authorList>
    </citation>
    <scope>NUCLEOTIDE SEQUENCE [LARGE SCALE GENOMIC DNA]</scope>
</reference>
<evidence type="ECO:0000313" key="3">
    <source>
        <dbReference type="EnsemblPlants" id="OGLUM02G19790.1"/>
    </source>
</evidence>
<accession>A0A0D9YTA9</accession>
<evidence type="ECO:0000256" key="1">
    <source>
        <dbReference type="ARBA" id="ARBA00022737"/>
    </source>
</evidence>
<organism evidence="3">
    <name type="scientific">Oryza glumipatula</name>
    <dbReference type="NCBI Taxonomy" id="40148"/>
    <lineage>
        <taxon>Eukaryota</taxon>
        <taxon>Viridiplantae</taxon>
        <taxon>Streptophyta</taxon>
        <taxon>Embryophyta</taxon>
        <taxon>Tracheophyta</taxon>
        <taxon>Spermatophyta</taxon>
        <taxon>Magnoliopsida</taxon>
        <taxon>Liliopsida</taxon>
        <taxon>Poales</taxon>
        <taxon>Poaceae</taxon>
        <taxon>BOP clade</taxon>
        <taxon>Oryzoideae</taxon>
        <taxon>Oryzeae</taxon>
        <taxon>Oryzinae</taxon>
        <taxon>Oryza</taxon>
    </lineage>
</organism>
<feature type="compositionally biased region" description="Low complexity" evidence="2">
    <location>
        <begin position="551"/>
        <end position="564"/>
    </location>
</feature>
<dbReference type="PANTHER" id="PTHR23346:SF7">
    <property type="entry name" value="STALLED RIBOSOME SENSOR GCN1"/>
    <property type="match status" value="1"/>
</dbReference>
<dbReference type="HOGENOM" id="CLU_014256_0_0_1"/>
<dbReference type="GO" id="GO:0019887">
    <property type="term" value="F:protein kinase regulator activity"/>
    <property type="evidence" value="ECO:0007669"/>
    <property type="project" value="TreeGrafter"/>
</dbReference>
<reference evidence="3" key="1">
    <citation type="submission" date="2015-04" db="UniProtKB">
        <authorList>
            <consortium name="EnsemblPlants"/>
        </authorList>
    </citation>
    <scope>IDENTIFICATION</scope>
</reference>